<keyword evidence="2" id="KW-0961">Cell wall biogenesis/degradation</keyword>
<evidence type="ECO:0000313" key="5">
    <source>
        <dbReference type="EMBL" id="KID42632.1"/>
    </source>
</evidence>
<keyword evidence="3" id="KW-0812">Transmembrane</keyword>
<evidence type="ECO:0000256" key="3">
    <source>
        <dbReference type="SAM" id="Phobius"/>
    </source>
</evidence>
<dbReference type="PANTHER" id="PTHR30404:SF0">
    <property type="entry name" value="N-ACETYLMURAMOYL-L-ALANINE AMIDASE AMIC"/>
    <property type="match status" value="1"/>
</dbReference>
<dbReference type="OrthoDB" id="9806267at2"/>
<dbReference type="AlphaFoldDB" id="A0A0C1PPB2"/>
<keyword evidence="3" id="KW-1133">Transmembrane helix</keyword>
<evidence type="ECO:0000259" key="4">
    <source>
        <dbReference type="PROSITE" id="PS51781"/>
    </source>
</evidence>
<comment type="caution">
    <text evidence="5">The sequence shown here is derived from an EMBL/GenBank/DDBJ whole genome shotgun (WGS) entry which is preliminary data.</text>
</comment>
<keyword evidence="6" id="KW-1185">Reference proteome</keyword>
<gene>
    <name evidence="5" type="ORF">LfDm3_0084</name>
</gene>
<dbReference type="GO" id="GO:0030288">
    <property type="term" value="C:outer membrane-bounded periplasmic space"/>
    <property type="evidence" value="ECO:0007669"/>
    <property type="project" value="TreeGrafter"/>
</dbReference>
<dbReference type="GO" id="GO:0071555">
    <property type="term" value="P:cell wall organization"/>
    <property type="evidence" value="ECO:0007669"/>
    <property type="project" value="UniProtKB-KW"/>
</dbReference>
<evidence type="ECO:0000256" key="2">
    <source>
        <dbReference type="ARBA" id="ARBA00023316"/>
    </source>
</evidence>
<dbReference type="GO" id="GO:0009253">
    <property type="term" value="P:peptidoglycan catabolic process"/>
    <property type="evidence" value="ECO:0007669"/>
    <property type="project" value="InterPro"/>
</dbReference>
<dbReference type="CDD" id="cd02696">
    <property type="entry name" value="MurNAc-LAA"/>
    <property type="match status" value="1"/>
</dbReference>
<organism evidence="5 6">
    <name type="scientific">Fructilactobacillus fructivorans</name>
    <dbReference type="NCBI Taxonomy" id="1614"/>
    <lineage>
        <taxon>Bacteria</taxon>
        <taxon>Bacillati</taxon>
        <taxon>Bacillota</taxon>
        <taxon>Bacilli</taxon>
        <taxon>Lactobacillales</taxon>
        <taxon>Lactobacillaceae</taxon>
        <taxon>Fructilactobacillus</taxon>
    </lineage>
</organism>
<reference evidence="5 6" key="1">
    <citation type="submission" date="2014-06" db="EMBL/GenBank/DDBJ databases">
        <title>Functional and comparative genomic analyses of the Drosophila gut microbiota identify candidate symbiosis factors.</title>
        <authorList>
            <person name="Newell P.D."/>
            <person name="Chaston J.M."/>
            <person name="Douglas A.E."/>
        </authorList>
    </citation>
    <scope>NUCLEOTIDE SEQUENCE [LARGE SCALE GENOMIC DNA]</scope>
    <source>
        <strain evidence="5 6">DmCS_002</strain>
    </source>
</reference>
<dbReference type="PATRIC" id="fig|1614.7.peg.76"/>
<keyword evidence="3" id="KW-0472">Membrane</keyword>
<dbReference type="Gene3D" id="2.30.30.40">
    <property type="entry name" value="SH3 Domains"/>
    <property type="match status" value="1"/>
</dbReference>
<proteinExistence type="predicted"/>
<evidence type="ECO:0000256" key="1">
    <source>
        <dbReference type="ARBA" id="ARBA00022801"/>
    </source>
</evidence>
<dbReference type="SMART" id="SM00646">
    <property type="entry name" value="Ami_3"/>
    <property type="match status" value="1"/>
</dbReference>
<dbReference type="PANTHER" id="PTHR30404">
    <property type="entry name" value="N-ACETYLMURAMOYL-L-ALANINE AMIDASE"/>
    <property type="match status" value="1"/>
</dbReference>
<feature type="domain" description="SH3b" evidence="4">
    <location>
        <begin position="33"/>
        <end position="95"/>
    </location>
</feature>
<dbReference type="Pfam" id="PF01520">
    <property type="entry name" value="Amidase_3"/>
    <property type="match status" value="1"/>
</dbReference>
<dbReference type="GO" id="GO:0008745">
    <property type="term" value="F:N-acetylmuramoyl-L-alanine amidase activity"/>
    <property type="evidence" value="ECO:0007669"/>
    <property type="project" value="UniProtKB-EC"/>
</dbReference>
<dbReference type="Gene3D" id="3.40.630.40">
    <property type="entry name" value="Zn-dependent exopeptidases"/>
    <property type="match status" value="1"/>
</dbReference>
<feature type="transmembrane region" description="Helical" evidence="3">
    <location>
        <begin position="12"/>
        <end position="32"/>
    </location>
</feature>
<evidence type="ECO:0000313" key="6">
    <source>
        <dbReference type="Proteomes" id="UP000031397"/>
    </source>
</evidence>
<dbReference type="SMART" id="SM00287">
    <property type="entry name" value="SH3b"/>
    <property type="match status" value="1"/>
</dbReference>
<accession>A0A0C1PPB2</accession>
<dbReference type="InterPro" id="IPR003646">
    <property type="entry name" value="SH3-like_bac-type"/>
</dbReference>
<dbReference type="EC" id="3.5.1.28" evidence="5"/>
<dbReference type="EMBL" id="JOJZ01000007">
    <property type="protein sequence ID" value="KID42632.1"/>
    <property type="molecule type" value="Genomic_DNA"/>
</dbReference>
<dbReference type="SUPFAM" id="SSF53187">
    <property type="entry name" value="Zn-dependent exopeptidases"/>
    <property type="match status" value="1"/>
</dbReference>
<dbReference type="RefSeq" id="WP_052236535.1">
    <property type="nucleotide sequence ID" value="NZ_JOJZ01000007.1"/>
</dbReference>
<dbReference type="Pfam" id="PF08239">
    <property type="entry name" value="SH3_3"/>
    <property type="match status" value="1"/>
</dbReference>
<dbReference type="InterPro" id="IPR002508">
    <property type="entry name" value="MurNAc-LAA_cat"/>
</dbReference>
<dbReference type="InterPro" id="IPR050695">
    <property type="entry name" value="N-acetylmuramoyl_amidase_3"/>
</dbReference>
<dbReference type="Proteomes" id="UP000031397">
    <property type="component" value="Unassembled WGS sequence"/>
</dbReference>
<dbReference type="PROSITE" id="PS51781">
    <property type="entry name" value="SH3B"/>
    <property type="match status" value="1"/>
</dbReference>
<keyword evidence="1 5" id="KW-0378">Hydrolase</keyword>
<dbReference type="GeneID" id="74912791"/>
<protein>
    <submittedName>
        <fullName evidence="5">N-acetylmuramoyl-L-alanine amidase</fullName>
        <ecNumber evidence="5">3.5.1.28</ecNumber>
    </submittedName>
</protein>
<name>A0A0C1PPB2_9LACO</name>
<sequence>MKTKFYIKNKRGFYTTLIIIGTTLIILLIMLVKNNIGVGFNNLAIKTGPGIQYKTVKTVNRGTRLQILSEKNNWYRVVYKNQKIGWIPTWLVNNNKITNATKLSETTIVLDPGHGGNDSGALSTHGQKEKTYTLQLAQKVANKLRNQGAHVIMTRDSDKSVSLYKRPDFSTDNHANLFVSFHFDSSSTDNTASGFTNYYYHAGKSKQLASDINSYMGNVPLNNRGVQIGNYLVIRDVSIPSVLLEMGYINNDHDFNKIKNPTYQNLVANDVLKGINRYVNKTY</sequence>